<organism evidence="1 2">
    <name type="scientific">Brumimicrobium salinarum</name>
    <dbReference type="NCBI Taxonomy" id="2058658"/>
    <lineage>
        <taxon>Bacteria</taxon>
        <taxon>Pseudomonadati</taxon>
        <taxon>Bacteroidota</taxon>
        <taxon>Flavobacteriia</taxon>
        <taxon>Flavobacteriales</taxon>
        <taxon>Crocinitomicaceae</taxon>
        <taxon>Brumimicrobium</taxon>
    </lineage>
</organism>
<dbReference type="OrthoDB" id="1339516at2"/>
<protein>
    <submittedName>
        <fullName evidence="1">Uncharacterized protein</fullName>
    </submittedName>
</protein>
<dbReference type="EMBL" id="PJNI01000009">
    <property type="protein sequence ID" value="PKR80616.1"/>
    <property type="molecule type" value="Genomic_DNA"/>
</dbReference>
<accession>A0A2I0R217</accession>
<comment type="caution">
    <text evidence="1">The sequence shown here is derived from an EMBL/GenBank/DDBJ whole genome shotgun (WGS) entry which is preliminary data.</text>
</comment>
<dbReference type="Proteomes" id="UP000236654">
    <property type="component" value="Unassembled WGS sequence"/>
</dbReference>
<proteinExistence type="predicted"/>
<dbReference type="AlphaFoldDB" id="A0A2I0R217"/>
<sequence>MYIFILLGFFLFGCKKEQVPPAEQNHYQSEGNFLLFVVGDTLEAAYEYNLSTIQVNNDTLPILFESQTDGTGMQEYRIWKMQPNDDTLFWTYESSSYFVEDEININDLLFEYAPLPYDSTQFQIISSKLNTDIEQLWTKVSRLQIVKEYRNVSPDSKIGISRQVLYSYNEELSSSVPAEKYLIFFVKY</sequence>
<reference evidence="1 2" key="1">
    <citation type="submission" date="2017-12" db="EMBL/GenBank/DDBJ databases">
        <title>The draft genome sequence of Brumimicrobium saltpan LHR20.</title>
        <authorList>
            <person name="Do Z.-J."/>
            <person name="Luo H.-R."/>
        </authorList>
    </citation>
    <scope>NUCLEOTIDE SEQUENCE [LARGE SCALE GENOMIC DNA]</scope>
    <source>
        <strain evidence="1 2">LHR20</strain>
    </source>
</reference>
<evidence type="ECO:0000313" key="2">
    <source>
        <dbReference type="Proteomes" id="UP000236654"/>
    </source>
</evidence>
<name>A0A2I0R217_9FLAO</name>
<gene>
    <name evidence="1" type="ORF">CW751_09605</name>
</gene>
<evidence type="ECO:0000313" key="1">
    <source>
        <dbReference type="EMBL" id="PKR80616.1"/>
    </source>
</evidence>
<keyword evidence="2" id="KW-1185">Reference proteome</keyword>